<proteinExistence type="predicted"/>
<name>A0A4P6F8F0_9MICO</name>
<evidence type="ECO:0000313" key="1">
    <source>
        <dbReference type="EMBL" id="QAY69557.1"/>
    </source>
</evidence>
<sequence length="263" mass="27584">MATLDTHDPKQVFSAQVLDVDLGVGGRRLIVASGIACPEWKIDTDEVAHGADTILLHIPADRVEQVSVHVGLASITNDDSSYTFAVDEARVAVDEATGELVLSVKSALMGEWSSLSRYSYQVVAAISRDTPEVAGTIHWPKALFAPEPLPSVVSGHLAIMLNERTTSPAGGPFGGVIEHLSPIGAGEVVAVSASDTDVSVRYRIVAPPKGAELRVTVKPVGFPGPGTVSAGPDRPGADIFTLDLSHASRTGVDFFVSADEVIR</sequence>
<dbReference type="OrthoDB" id="4734175at2"/>
<dbReference type="Proteomes" id="UP000292118">
    <property type="component" value="Chromosome"/>
</dbReference>
<dbReference type="RefSeq" id="WP_129186956.1">
    <property type="nucleotide sequence ID" value="NZ_CP035493.1"/>
</dbReference>
<protein>
    <submittedName>
        <fullName evidence="1">Uncharacterized protein</fullName>
    </submittedName>
</protein>
<dbReference type="EMBL" id="CP035493">
    <property type="protein sequence ID" value="QAY69557.1"/>
    <property type="molecule type" value="Genomic_DNA"/>
</dbReference>
<dbReference type="AlphaFoldDB" id="A0A4P6F8F0"/>
<evidence type="ECO:0000313" key="2">
    <source>
        <dbReference type="Proteomes" id="UP000292118"/>
    </source>
</evidence>
<gene>
    <name evidence="1" type="ORF">ET471_05455</name>
</gene>
<reference evidence="1 2" key="1">
    <citation type="submission" date="2019-01" db="EMBL/GenBank/DDBJ databases">
        <title>Genome sequencing of strain FW10M-9.</title>
        <authorList>
            <person name="Heo J."/>
            <person name="Kim S.-J."/>
            <person name="Kim J.-S."/>
            <person name="Hong S.-B."/>
            <person name="Kwon S.-W."/>
        </authorList>
    </citation>
    <scope>NUCLEOTIDE SEQUENCE [LARGE SCALE GENOMIC DNA]</scope>
    <source>
        <strain evidence="1 2">FW10M-9</strain>
    </source>
</reference>
<dbReference type="KEGG" id="xya:ET471_05455"/>
<organism evidence="1 2">
    <name type="scientific">Xylanimonas protaetiae</name>
    <dbReference type="NCBI Taxonomy" id="2509457"/>
    <lineage>
        <taxon>Bacteria</taxon>
        <taxon>Bacillati</taxon>
        <taxon>Actinomycetota</taxon>
        <taxon>Actinomycetes</taxon>
        <taxon>Micrococcales</taxon>
        <taxon>Promicromonosporaceae</taxon>
        <taxon>Xylanimonas</taxon>
    </lineage>
</organism>
<accession>A0A4P6F8F0</accession>
<keyword evidence="2" id="KW-1185">Reference proteome</keyword>